<dbReference type="InterPro" id="IPR002018">
    <property type="entry name" value="CarbesteraseB"/>
</dbReference>
<reference evidence="6 7" key="1">
    <citation type="submission" date="2015-09" db="EMBL/GenBank/DDBJ databases">
        <title>Draft genome of the parasitic nematode Teladorsagia circumcincta isolate WARC Sus (inbred).</title>
        <authorList>
            <person name="Mitreva M."/>
        </authorList>
    </citation>
    <scope>NUCLEOTIDE SEQUENCE [LARGE SCALE GENOMIC DNA]</scope>
    <source>
        <strain evidence="6 7">S</strain>
    </source>
</reference>
<dbReference type="InterPro" id="IPR019826">
    <property type="entry name" value="Carboxylesterase_B_AS"/>
</dbReference>
<dbReference type="Proteomes" id="UP000230423">
    <property type="component" value="Unassembled WGS sequence"/>
</dbReference>
<feature type="domain" description="Carboxylesterase type B" evidence="5">
    <location>
        <begin position="46"/>
        <end position="155"/>
    </location>
</feature>
<evidence type="ECO:0000256" key="2">
    <source>
        <dbReference type="ARBA" id="ARBA00022487"/>
    </source>
</evidence>
<protein>
    <recommendedName>
        <fullName evidence="4">Carboxylic ester hydrolase</fullName>
        <ecNumber evidence="4">3.1.1.-</ecNumber>
    </recommendedName>
</protein>
<dbReference type="OrthoDB" id="19653at2759"/>
<dbReference type="EC" id="3.1.1.-" evidence="4"/>
<dbReference type="SUPFAM" id="SSF53474">
    <property type="entry name" value="alpha/beta-Hydrolases"/>
    <property type="match status" value="1"/>
</dbReference>
<dbReference type="PANTHER" id="PTHR45580:SF6">
    <property type="entry name" value="CARBOXYLESTERASE TYPE B DOMAIN-CONTAINING PROTEIN"/>
    <property type="match status" value="1"/>
</dbReference>
<dbReference type="PANTHER" id="PTHR45580">
    <property type="entry name" value="PROTEIN CBG05369"/>
    <property type="match status" value="1"/>
</dbReference>
<accession>A0A2G9TQJ5</accession>
<dbReference type="AlphaFoldDB" id="A0A2G9TQJ5"/>
<keyword evidence="3 4" id="KW-0378">Hydrolase</keyword>
<evidence type="ECO:0000256" key="3">
    <source>
        <dbReference type="ARBA" id="ARBA00022801"/>
    </source>
</evidence>
<dbReference type="EMBL" id="KZ355785">
    <property type="protein sequence ID" value="PIO60283.1"/>
    <property type="molecule type" value="Genomic_DNA"/>
</dbReference>
<dbReference type="Gene3D" id="3.40.50.1820">
    <property type="entry name" value="alpha/beta hydrolase"/>
    <property type="match status" value="1"/>
</dbReference>
<evidence type="ECO:0000256" key="1">
    <source>
        <dbReference type="ARBA" id="ARBA00005964"/>
    </source>
</evidence>
<feature type="non-terminal residue" evidence="6">
    <location>
        <position position="1"/>
    </location>
</feature>
<proteinExistence type="inferred from homology"/>
<dbReference type="GO" id="GO:0052689">
    <property type="term" value="F:carboxylic ester hydrolase activity"/>
    <property type="evidence" value="ECO:0007669"/>
    <property type="project" value="UniProtKB-KW"/>
</dbReference>
<evidence type="ECO:0000256" key="4">
    <source>
        <dbReference type="RuleBase" id="RU361235"/>
    </source>
</evidence>
<gene>
    <name evidence="6" type="ORF">TELCIR_18223</name>
</gene>
<name>A0A2G9TQJ5_TELCI</name>
<dbReference type="InterPro" id="IPR029058">
    <property type="entry name" value="AB_hydrolase_fold"/>
</dbReference>
<feature type="domain" description="Carboxylesterase type B" evidence="5">
    <location>
        <begin position="2"/>
        <end position="31"/>
    </location>
</feature>
<dbReference type="Pfam" id="PF00135">
    <property type="entry name" value="COesterase"/>
    <property type="match status" value="2"/>
</dbReference>
<comment type="similarity">
    <text evidence="1 4">Belongs to the type-B carboxylesterase/lipase family.</text>
</comment>
<keyword evidence="7" id="KW-1185">Reference proteome</keyword>
<evidence type="ECO:0000313" key="7">
    <source>
        <dbReference type="Proteomes" id="UP000230423"/>
    </source>
</evidence>
<dbReference type="PROSITE" id="PS00122">
    <property type="entry name" value="CARBOXYLESTERASE_B_1"/>
    <property type="match status" value="1"/>
</dbReference>
<organism evidence="6 7">
    <name type="scientific">Teladorsagia circumcincta</name>
    <name type="common">Brown stomach worm</name>
    <name type="synonym">Ostertagia circumcincta</name>
    <dbReference type="NCBI Taxonomy" id="45464"/>
    <lineage>
        <taxon>Eukaryota</taxon>
        <taxon>Metazoa</taxon>
        <taxon>Ecdysozoa</taxon>
        <taxon>Nematoda</taxon>
        <taxon>Chromadorea</taxon>
        <taxon>Rhabditida</taxon>
        <taxon>Rhabditina</taxon>
        <taxon>Rhabditomorpha</taxon>
        <taxon>Strongyloidea</taxon>
        <taxon>Trichostrongylidae</taxon>
        <taxon>Teladorsagia</taxon>
    </lineage>
</organism>
<evidence type="ECO:0000313" key="6">
    <source>
        <dbReference type="EMBL" id="PIO60283.1"/>
    </source>
</evidence>
<keyword evidence="2" id="KW-0719">Serine esterase</keyword>
<evidence type="ECO:0000259" key="5">
    <source>
        <dbReference type="Pfam" id="PF00135"/>
    </source>
</evidence>
<sequence>RVPYAAPPVGELRFQKPQEVQKWDGVWDATAMLFRGRSTQVPIKIAKEKSCPVVFYIHGGGFNYDSAVMFKDEALVNNFGGNGVVLVIPGVRLGFFGLLTFASDDIVPRNLAAYDLLAALQFVQKEIHHFGGNPNNVAIMGHSGGAVASAQFAFSKQIDPHLKIQRQMEDEYQSQGKPEGLIMTKPLFDAEDLQDFLHDPPQRSIMTGSTIHEFDDTYDADEMAIMKLLGIKNRDQITAQYRKDLLGRKLPFYHTTDTQMIFLSSYVVGHSMRAAGGE</sequence>
<feature type="non-terminal residue" evidence="6">
    <location>
        <position position="278"/>
    </location>
</feature>